<dbReference type="SUPFAM" id="SSF52540">
    <property type="entry name" value="P-loop containing nucleoside triphosphate hydrolases"/>
    <property type="match status" value="1"/>
</dbReference>
<evidence type="ECO:0000313" key="3">
    <source>
        <dbReference type="Proteomes" id="UP000236333"/>
    </source>
</evidence>
<sequence>MGVRGCCYGCGAALQTEVPPGPGYVAPDKYAVKKQRRQLGKVLCLRCSDLSNGAMIPAVQDFTQKLSVRQSAAAGARAAFAAARALAPARSAEAPAGAAATELPPGSWLETRPRVLPGVAPCRSELHVLVTPEQLRARLTPLALRSAVVLLLVDLLDASGTLMARVRDMVGRNPIVLGCRPRELADWLSSAAAAKKLNLVSLHLVSSHTGEGMSAVVSRMCRERKSRDVYVVGAANVGKSAFVRAVLKELARTEPAAIGTGKYLPVESAMPGTTLGLIPLSAFSEGGVLYDTPGVHLHHRIPHMLSPPELKLFHPRRRLTAVVPTLPLEFLEEASEEREPEPEPAAARAGATAPPADGGEGPARSGRNGLKMVEHAPRDQYGVPMSGLEAGFGPRARRAGSNAAPPPGTAASNAAAPLRATAEVRPGQAAAAAVRATYMWSDLVRVDVLAGPPSTALVFYGPASMRVVGLPYIPAEQKLLVDYQGDEEGGGGGGGRSRVLVCTESVALRGGLQAHELVVRSSGAGGGCAVADIAVSGLSGWVAVWAPGAKQDVRLRVWAPRGVEVMLRSPLPCPPPLALQRSWRRSSGESAEEGAAGGEEITPAALDEWSRALSLGSRDPTTDPEWWESMAALKDADLYGMAGPRGRGRSAGPGGAPTGATAGGSEGEDGEDDDEEDEEEGEGGEAVVMSARVEDILRRP</sequence>
<feature type="compositionally biased region" description="Gly residues" evidence="1">
    <location>
        <begin position="643"/>
        <end position="665"/>
    </location>
</feature>
<dbReference type="EMBL" id="PGGS01000091">
    <property type="protein sequence ID" value="PNH09434.1"/>
    <property type="molecule type" value="Genomic_DNA"/>
</dbReference>
<dbReference type="Proteomes" id="UP000236333">
    <property type="component" value="Unassembled WGS sequence"/>
</dbReference>
<keyword evidence="3" id="KW-1185">Reference proteome</keyword>
<evidence type="ECO:0000313" key="2">
    <source>
        <dbReference type="EMBL" id="PNH09434.1"/>
    </source>
</evidence>
<feature type="compositionally biased region" description="Low complexity" evidence="1">
    <location>
        <begin position="344"/>
        <end position="357"/>
    </location>
</feature>
<name>A0A2J8AA84_9CHLO</name>
<dbReference type="SMR" id="A0A2J8AA84"/>
<feature type="non-terminal residue" evidence="2">
    <location>
        <position position="700"/>
    </location>
</feature>
<proteinExistence type="predicted"/>
<feature type="compositionally biased region" description="Acidic residues" evidence="1">
    <location>
        <begin position="332"/>
        <end position="342"/>
    </location>
</feature>
<organism evidence="2 3">
    <name type="scientific">Tetrabaena socialis</name>
    <dbReference type="NCBI Taxonomy" id="47790"/>
    <lineage>
        <taxon>Eukaryota</taxon>
        <taxon>Viridiplantae</taxon>
        <taxon>Chlorophyta</taxon>
        <taxon>core chlorophytes</taxon>
        <taxon>Chlorophyceae</taxon>
        <taxon>CS clade</taxon>
        <taxon>Chlamydomonadales</taxon>
        <taxon>Tetrabaenaceae</taxon>
        <taxon>Tetrabaena</taxon>
    </lineage>
</organism>
<dbReference type="GO" id="GO:0003924">
    <property type="term" value="F:GTPase activity"/>
    <property type="evidence" value="ECO:0007669"/>
    <property type="project" value="InterPro"/>
</dbReference>
<dbReference type="InterPro" id="IPR027417">
    <property type="entry name" value="P-loop_NTPase"/>
</dbReference>
<dbReference type="OrthoDB" id="1696305at2759"/>
<comment type="caution">
    <text evidence="2">The sequence shown here is derived from an EMBL/GenBank/DDBJ whole genome shotgun (WGS) entry which is preliminary data.</text>
</comment>
<feature type="region of interest" description="Disordered" evidence="1">
    <location>
        <begin position="332"/>
        <end position="415"/>
    </location>
</feature>
<feature type="region of interest" description="Disordered" evidence="1">
    <location>
        <begin position="576"/>
        <end position="603"/>
    </location>
</feature>
<evidence type="ECO:0000256" key="1">
    <source>
        <dbReference type="SAM" id="MobiDB-lite"/>
    </source>
</evidence>
<dbReference type="Gene3D" id="3.40.50.300">
    <property type="entry name" value="P-loop containing nucleotide triphosphate hydrolases"/>
    <property type="match status" value="1"/>
</dbReference>
<gene>
    <name evidence="2" type="ORF">TSOC_003959</name>
</gene>
<protein>
    <submittedName>
        <fullName evidence="2">Putative nitric oxide synthase</fullName>
    </submittedName>
</protein>
<dbReference type="AlphaFoldDB" id="A0A2J8AA84"/>
<feature type="region of interest" description="Disordered" evidence="1">
    <location>
        <begin position="641"/>
        <end position="700"/>
    </location>
</feature>
<reference evidence="2 3" key="1">
    <citation type="journal article" date="2017" name="Mol. Biol. Evol.">
        <title>The 4-celled Tetrabaena socialis nuclear genome reveals the essential components for genetic control of cell number at the origin of multicellularity in the volvocine lineage.</title>
        <authorList>
            <person name="Featherston J."/>
            <person name="Arakaki Y."/>
            <person name="Hanschen E.R."/>
            <person name="Ferris P.J."/>
            <person name="Michod R.E."/>
            <person name="Olson B.J.S.C."/>
            <person name="Nozaki H."/>
            <person name="Durand P.M."/>
        </authorList>
    </citation>
    <scope>NUCLEOTIDE SEQUENCE [LARGE SCALE GENOMIC DNA]</scope>
    <source>
        <strain evidence="2 3">NIES-571</strain>
    </source>
</reference>
<dbReference type="InterPro" id="IPR044229">
    <property type="entry name" value="NOA1"/>
</dbReference>
<accession>A0A2J8AA84</accession>
<dbReference type="PANTHER" id="PTHR47569">
    <property type="entry name" value="NO-ASSOCIATED PROTEIN 1, CHLOROPLASTIC/MITOCHONDRIAL"/>
    <property type="match status" value="1"/>
</dbReference>
<dbReference type="PANTHER" id="PTHR47569:SF2">
    <property type="entry name" value="NO-ASSOCIATED PROTEIN 1, CHLOROPLASTIC_MITOCHONDRIAL"/>
    <property type="match status" value="1"/>
</dbReference>
<feature type="compositionally biased region" description="Acidic residues" evidence="1">
    <location>
        <begin position="666"/>
        <end position="683"/>
    </location>
</feature>